<dbReference type="EMBL" id="VLLE01000006">
    <property type="protein sequence ID" value="TWI79404.1"/>
    <property type="molecule type" value="Genomic_DNA"/>
</dbReference>
<comment type="caution">
    <text evidence="1">The sequence shown here is derived from an EMBL/GenBank/DDBJ whole genome shotgun (WGS) entry which is preliminary data.</text>
</comment>
<name>A0A562SF38_9BACT</name>
<dbReference type="OrthoDB" id="9784229at2"/>
<accession>A0A562SF38</accession>
<dbReference type="AlphaFoldDB" id="A0A562SF38"/>
<dbReference type="Proteomes" id="UP000316167">
    <property type="component" value="Unassembled WGS sequence"/>
</dbReference>
<dbReference type="PANTHER" id="PTHR14614">
    <property type="entry name" value="HEPATOCELLULAR CARCINOMA-ASSOCIATED ANTIGEN"/>
    <property type="match status" value="1"/>
</dbReference>
<dbReference type="InterPro" id="IPR019410">
    <property type="entry name" value="Methyltransf_16"/>
</dbReference>
<dbReference type="CDD" id="cd02440">
    <property type="entry name" value="AdoMet_MTases"/>
    <property type="match status" value="1"/>
</dbReference>
<dbReference type="RefSeq" id="WP_144888169.1">
    <property type="nucleotide sequence ID" value="NZ_VLLE01000006.1"/>
</dbReference>
<dbReference type="Pfam" id="PF10294">
    <property type="entry name" value="Methyltransf_16"/>
    <property type="match status" value="1"/>
</dbReference>
<organism evidence="1 2">
    <name type="scientific">Lacibacter cauensis</name>
    <dbReference type="NCBI Taxonomy" id="510947"/>
    <lineage>
        <taxon>Bacteria</taxon>
        <taxon>Pseudomonadati</taxon>
        <taxon>Bacteroidota</taxon>
        <taxon>Chitinophagia</taxon>
        <taxon>Chitinophagales</taxon>
        <taxon>Chitinophagaceae</taxon>
        <taxon>Lacibacter</taxon>
    </lineage>
</organism>
<dbReference type="Gene3D" id="3.40.50.150">
    <property type="entry name" value="Vaccinia Virus protein VP39"/>
    <property type="match status" value="1"/>
</dbReference>
<evidence type="ECO:0000313" key="1">
    <source>
        <dbReference type="EMBL" id="TWI79404.1"/>
    </source>
</evidence>
<keyword evidence="1" id="KW-0808">Transferase</keyword>
<sequence>MRCFFAAMQLQTQIKNFQFGEYQFNALIPDKEALQQWYQQQLKTNKQAPAPYWAQVWAAAYALCNFLADRNEFINKKTVLELAAGLGLPSFLAAQTSTAVTCSDVSPDAVELMQQSIAQNKFSNCTATVLDWNQLPADLTADVLLLSDINYEPQVFATLYKVLVSFLEKGATIILSTPQRLMAKPFIEQLQPFVIEHYSETITAVEPHTDCSVFVLKK</sequence>
<proteinExistence type="predicted"/>
<protein>
    <submittedName>
        <fullName evidence="1">Lysine methyltransferase</fullName>
    </submittedName>
</protein>
<dbReference type="SUPFAM" id="SSF53335">
    <property type="entry name" value="S-adenosyl-L-methionine-dependent methyltransferases"/>
    <property type="match status" value="1"/>
</dbReference>
<reference evidence="1 2" key="1">
    <citation type="journal article" date="2015" name="Stand. Genomic Sci.">
        <title>Genomic Encyclopedia of Bacterial and Archaeal Type Strains, Phase III: the genomes of soil and plant-associated and newly described type strains.</title>
        <authorList>
            <person name="Whitman W.B."/>
            <person name="Woyke T."/>
            <person name="Klenk H.P."/>
            <person name="Zhou Y."/>
            <person name="Lilburn T.G."/>
            <person name="Beck B.J."/>
            <person name="De Vos P."/>
            <person name="Vandamme P."/>
            <person name="Eisen J.A."/>
            <person name="Garrity G."/>
            <person name="Hugenholtz P."/>
            <person name="Kyrpides N.C."/>
        </authorList>
    </citation>
    <scope>NUCLEOTIDE SEQUENCE [LARGE SCALE GENOMIC DNA]</scope>
    <source>
        <strain evidence="1 2">CGMCC 1.7271</strain>
    </source>
</reference>
<evidence type="ECO:0000313" key="2">
    <source>
        <dbReference type="Proteomes" id="UP000316167"/>
    </source>
</evidence>
<keyword evidence="2" id="KW-1185">Reference proteome</keyword>
<dbReference type="GO" id="GO:0032259">
    <property type="term" value="P:methylation"/>
    <property type="evidence" value="ECO:0007669"/>
    <property type="project" value="UniProtKB-KW"/>
</dbReference>
<gene>
    <name evidence="1" type="ORF">IQ13_3808</name>
</gene>
<dbReference type="InterPro" id="IPR029063">
    <property type="entry name" value="SAM-dependent_MTases_sf"/>
</dbReference>
<keyword evidence="1" id="KW-0489">Methyltransferase</keyword>
<dbReference type="GO" id="GO:0008168">
    <property type="term" value="F:methyltransferase activity"/>
    <property type="evidence" value="ECO:0007669"/>
    <property type="project" value="UniProtKB-KW"/>
</dbReference>